<evidence type="ECO:0000256" key="4">
    <source>
        <dbReference type="ARBA" id="ARBA00022824"/>
    </source>
</evidence>
<feature type="region of interest" description="Disordered" evidence="10">
    <location>
        <begin position="181"/>
        <end position="221"/>
    </location>
</feature>
<organism evidence="12 13">
    <name type="scientific">Nakaseomyces bracarensis</name>
    <dbReference type="NCBI Taxonomy" id="273131"/>
    <lineage>
        <taxon>Eukaryota</taxon>
        <taxon>Fungi</taxon>
        <taxon>Dikarya</taxon>
        <taxon>Ascomycota</taxon>
        <taxon>Saccharomycotina</taxon>
        <taxon>Saccharomycetes</taxon>
        <taxon>Saccharomycetales</taxon>
        <taxon>Saccharomycetaceae</taxon>
        <taxon>Nakaseomyces</taxon>
    </lineage>
</organism>
<dbReference type="PANTHER" id="PTHR12804:SF0">
    <property type="entry name" value="SIGNAL PEPTIDASE COMPLEX SUBUNIT 3"/>
    <property type="match status" value="1"/>
</dbReference>
<evidence type="ECO:0000256" key="6">
    <source>
        <dbReference type="ARBA" id="ARBA00022989"/>
    </source>
</evidence>
<proteinExistence type="inferred from homology"/>
<evidence type="ECO:0000256" key="11">
    <source>
        <dbReference type="SAM" id="Phobius"/>
    </source>
</evidence>
<dbReference type="EMBL" id="JBEVYD010000013">
    <property type="protein sequence ID" value="KAL3228457.1"/>
    <property type="molecule type" value="Genomic_DNA"/>
</dbReference>
<sequence length="221" mass="25021">MYSLSRRFNQVLNSGFFYVSVLVVAVTIVSQLQLVKDGVFGLSASIGNVQPSLSVRTSRYYGSVKGQPKENMKIEFDLDADLTPLFNWNTKQVFVYLTAKYNGTEKAKGHTVNTITLWDRIVRDSDHAKLHLERAKGKYSVWDLDEQLSQKDLEFELHWNVQPWIGIMTYGTNTGSAVVHVEPKAKPTPKSDSNQNDATESPKPKKKKVKKARKPKTNSEE</sequence>
<comment type="similarity">
    <text evidence="2 9">Belongs to the SPCS3 family.</text>
</comment>
<evidence type="ECO:0000256" key="2">
    <source>
        <dbReference type="ARBA" id="ARBA00009289"/>
    </source>
</evidence>
<evidence type="ECO:0000256" key="10">
    <source>
        <dbReference type="SAM" id="MobiDB-lite"/>
    </source>
</evidence>
<feature type="compositionally biased region" description="Basic residues" evidence="10">
    <location>
        <begin position="204"/>
        <end position="221"/>
    </location>
</feature>
<evidence type="ECO:0000313" key="12">
    <source>
        <dbReference type="EMBL" id="KAL3228457.1"/>
    </source>
</evidence>
<dbReference type="Pfam" id="PF04573">
    <property type="entry name" value="SPC22"/>
    <property type="match status" value="1"/>
</dbReference>
<dbReference type="InterPro" id="IPR007653">
    <property type="entry name" value="SPC3"/>
</dbReference>
<evidence type="ECO:0000256" key="7">
    <source>
        <dbReference type="ARBA" id="ARBA00023136"/>
    </source>
</evidence>
<evidence type="ECO:0000256" key="1">
    <source>
        <dbReference type="ARBA" id="ARBA00004648"/>
    </source>
</evidence>
<reference evidence="12 13" key="1">
    <citation type="submission" date="2024-05" db="EMBL/GenBank/DDBJ databases">
        <title>Long read based assembly of the Candida bracarensis genome reveals expanded adhesin content.</title>
        <authorList>
            <person name="Marcet-Houben M."/>
            <person name="Ksiezopolska E."/>
            <person name="Gabaldon T."/>
        </authorList>
    </citation>
    <scope>NUCLEOTIDE SEQUENCE [LARGE SCALE GENOMIC DNA]</scope>
    <source>
        <strain evidence="12 13">CBM6</strain>
    </source>
</reference>
<feature type="compositionally biased region" description="Polar residues" evidence="10">
    <location>
        <begin position="190"/>
        <end position="199"/>
    </location>
</feature>
<keyword evidence="7 9" id="KW-0472">Membrane</keyword>
<keyword evidence="6 11" id="KW-1133">Transmembrane helix</keyword>
<keyword evidence="13" id="KW-1185">Reference proteome</keyword>
<dbReference type="Proteomes" id="UP001623330">
    <property type="component" value="Unassembled WGS sequence"/>
</dbReference>
<gene>
    <name evidence="12" type="ORF">RNJ44_02402</name>
</gene>
<dbReference type="PIRSF" id="PIRSF016089">
    <property type="entry name" value="SPC22"/>
    <property type="match status" value="1"/>
</dbReference>
<name>A0ABR4NLS7_9SACH</name>
<comment type="subcellular location">
    <subcellularLocation>
        <location evidence="1">Endoplasmic reticulum membrane</location>
        <topology evidence="1">Single-pass type II membrane protein</topology>
    </subcellularLocation>
</comment>
<evidence type="ECO:0000256" key="5">
    <source>
        <dbReference type="ARBA" id="ARBA00022968"/>
    </source>
</evidence>
<evidence type="ECO:0000256" key="9">
    <source>
        <dbReference type="PIRNR" id="PIRNR016089"/>
    </source>
</evidence>
<comment type="caution">
    <text evidence="12">The sequence shown here is derived from an EMBL/GenBank/DDBJ whole genome shotgun (WGS) entry which is preliminary data.</text>
</comment>
<evidence type="ECO:0000313" key="13">
    <source>
        <dbReference type="Proteomes" id="UP001623330"/>
    </source>
</evidence>
<evidence type="ECO:0000256" key="8">
    <source>
        <dbReference type="ARBA" id="ARBA00045670"/>
    </source>
</evidence>
<feature type="transmembrane region" description="Helical" evidence="11">
    <location>
        <begin position="15"/>
        <end position="35"/>
    </location>
</feature>
<accession>A0ABR4NLS7</accession>
<evidence type="ECO:0000256" key="3">
    <source>
        <dbReference type="ARBA" id="ARBA00022692"/>
    </source>
</evidence>
<comment type="function">
    <text evidence="8">Essential component of the signal peptidase complex (SPC) which catalyzes the cleavage of N-terminal signal sequences from nascent proteins as they are translocated into the lumen of the endoplasmic reticulum. Essential for the SPC catalytic activity, possibly by stabilizing and positioning the active center of the complex close to the lumenal surface. Essential for viability.</text>
</comment>
<dbReference type="PANTHER" id="PTHR12804">
    <property type="entry name" value="MICROSOMAL SIGNAL PEPTIDASE 23 KD SUBUNIT SPC22/23"/>
    <property type="match status" value="1"/>
</dbReference>
<keyword evidence="3 11" id="KW-0812">Transmembrane</keyword>
<keyword evidence="4 9" id="KW-0256">Endoplasmic reticulum</keyword>
<keyword evidence="5" id="KW-0735">Signal-anchor</keyword>
<protein>
    <recommendedName>
        <fullName evidence="9">Signal peptidase subunit 3</fullName>
    </recommendedName>
</protein>